<evidence type="ECO:0000256" key="2">
    <source>
        <dbReference type="SAM" id="MobiDB-lite"/>
    </source>
</evidence>
<organism evidence="4 5">
    <name type="scientific">Prorocentrum cordatum</name>
    <dbReference type="NCBI Taxonomy" id="2364126"/>
    <lineage>
        <taxon>Eukaryota</taxon>
        <taxon>Sar</taxon>
        <taxon>Alveolata</taxon>
        <taxon>Dinophyceae</taxon>
        <taxon>Prorocentrales</taxon>
        <taxon>Prorocentraceae</taxon>
        <taxon>Prorocentrum</taxon>
    </lineage>
</organism>
<accession>A0ABN9UZT1</accession>
<evidence type="ECO:0000313" key="5">
    <source>
        <dbReference type="Proteomes" id="UP001189429"/>
    </source>
</evidence>
<gene>
    <name evidence="4" type="ORF">PCOR1329_LOCUS52619</name>
</gene>
<dbReference type="SUPFAM" id="SSF47473">
    <property type="entry name" value="EF-hand"/>
    <property type="match status" value="1"/>
</dbReference>
<feature type="region of interest" description="Disordered" evidence="2">
    <location>
        <begin position="204"/>
        <end position="243"/>
    </location>
</feature>
<keyword evidence="5" id="KW-1185">Reference proteome</keyword>
<feature type="domain" description="EF-hand" evidence="3">
    <location>
        <begin position="25"/>
        <end position="60"/>
    </location>
</feature>
<comment type="caution">
    <text evidence="4">The sequence shown here is derived from an EMBL/GenBank/DDBJ whole genome shotgun (WGS) entry which is preliminary data.</text>
</comment>
<protein>
    <recommendedName>
        <fullName evidence="3">EF-hand domain-containing protein</fullName>
    </recommendedName>
</protein>
<evidence type="ECO:0000313" key="4">
    <source>
        <dbReference type="EMBL" id="CAK0864923.1"/>
    </source>
</evidence>
<dbReference type="PROSITE" id="PS50222">
    <property type="entry name" value="EF_HAND_2"/>
    <property type="match status" value="1"/>
</dbReference>
<dbReference type="InterPro" id="IPR011992">
    <property type="entry name" value="EF-hand-dom_pair"/>
</dbReference>
<evidence type="ECO:0000256" key="1">
    <source>
        <dbReference type="ARBA" id="ARBA00022837"/>
    </source>
</evidence>
<keyword evidence="1" id="KW-0106">Calcium</keyword>
<dbReference type="Proteomes" id="UP001189429">
    <property type="component" value="Unassembled WGS sequence"/>
</dbReference>
<dbReference type="Gene3D" id="1.10.238.10">
    <property type="entry name" value="EF-hand"/>
    <property type="match status" value="1"/>
</dbReference>
<dbReference type="EMBL" id="CAUYUJ010016405">
    <property type="protein sequence ID" value="CAK0864923.1"/>
    <property type="molecule type" value="Genomic_DNA"/>
</dbReference>
<dbReference type="InterPro" id="IPR018247">
    <property type="entry name" value="EF_Hand_1_Ca_BS"/>
</dbReference>
<reference evidence="4" key="1">
    <citation type="submission" date="2023-10" db="EMBL/GenBank/DDBJ databases">
        <authorList>
            <person name="Chen Y."/>
            <person name="Shah S."/>
            <person name="Dougan E. K."/>
            <person name="Thang M."/>
            <person name="Chan C."/>
        </authorList>
    </citation>
    <scope>NUCLEOTIDE SEQUENCE [LARGE SCALE GENOMIC DNA]</scope>
</reference>
<dbReference type="PROSITE" id="PS00018">
    <property type="entry name" value="EF_HAND_1"/>
    <property type="match status" value="2"/>
</dbReference>
<proteinExistence type="predicted"/>
<sequence>MLIGVLCEVVSAVAATEKEEMNVLALRSKLAEVMLKLDTSGNGRLSQEEFVQLVSDAQAVKLLDEMGIDPISLIDMAPTIFEPREDDSDDDSDDGVERLDSSKGREIDFQEFMKVVLDLRGSNAASLKDLRELKKDLIDEVESLKMKLNVSRRRSSSGHAGFNSRRESPAPHMVNGSKSMSMPDLMVTSVPNLNSFVNGYTGKEATDAPHAAPQLRSLGPASPSGGPGPAAPPRGQAPCIAGGTPEQCAGAGAGRGAGGVDVDEVEQALFALQAACARARRDAPLEVAAAAHDRDVCNWVEGVGRSASSELQQLHRMRKVHYVDTHQEMVVSAVAPMSPNVPGVLSGGIWPPPPPRSSGNPA</sequence>
<evidence type="ECO:0000259" key="3">
    <source>
        <dbReference type="PROSITE" id="PS50222"/>
    </source>
</evidence>
<feature type="region of interest" description="Disordered" evidence="2">
    <location>
        <begin position="150"/>
        <end position="185"/>
    </location>
</feature>
<name>A0ABN9UZT1_9DINO</name>
<dbReference type="InterPro" id="IPR002048">
    <property type="entry name" value="EF_hand_dom"/>
</dbReference>